<organism evidence="1 2">
    <name type="scientific">Cercospora zeae-maydis SCOH1-5</name>
    <dbReference type="NCBI Taxonomy" id="717836"/>
    <lineage>
        <taxon>Eukaryota</taxon>
        <taxon>Fungi</taxon>
        <taxon>Dikarya</taxon>
        <taxon>Ascomycota</taxon>
        <taxon>Pezizomycotina</taxon>
        <taxon>Dothideomycetes</taxon>
        <taxon>Dothideomycetidae</taxon>
        <taxon>Mycosphaerellales</taxon>
        <taxon>Mycosphaerellaceae</taxon>
        <taxon>Cercospora</taxon>
    </lineage>
</organism>
<accession>A0A6A6FQ51</accession>
<keyword evidence="2" id="KW-1185">Reference proteome</keyword>
<sequence length="142" mass="15443">MNVNFGRRACHTVVAQAGKAQPPNGGEHGSIPTTQDGIPALVFPHCLQTRIPPGRGALPLWELDAAVLPDRLPIVPPRSYMPCREHGHDVSCLDPDDDFTQWPCTETAARVECNMADATLKCGLDVCEQSDERFAYDSACSQ</sequence>
<dbReference type="AlphaFoldDB" id="A0A6A6FQ51"/>
<evidence type="ECO:0000313" key="2">
    <source>
        <dbReference type="Proteomes" id="UP000799539"/>
    </source>
</evidence>
<evidence type="ECO:0000313" key="1">
    <source>
        <dbReference type="EMBL" id="KAF2215460.1"/>
    </source>
</evidence>
<reference evidence="1" key="1">
    <citation type="journal article" date="2020" name="Stud. Mycol.">
        <title>101 Dothideomycetes genomes: a test case for predicting lifestyles and emergence of pathogens.</title>
        <authorList>
            <person name="Haridas S."/>
            <person name="Albert R."/>
            <person name="Binder M."/>
            <person name="Bloem J."/>
            <person name="Labutti K."/>
            <person name="Salamov A."/>
            <person name="Andreopoulos B."/>
            <person name="Baker S."/>
            <person name="Barry K."/>
            <person name="Bills G."/>
            <person name="Bluhm B."/>
            <person name="Cannon C."/>
            <person name="Castanera R."/>
            <person name="Culley D."/>
            <person name="Daum C."/>
            <person name="Ezra D."/>
            <person name="Gonzalez J."/>
            <person name="Henrissat B."/>
            <person name="Kuo A."/>
            <person name="Liang C."/>
            <person name="Lipzen A."/>
            <person name="Lutzoni F."/>
            <person name="Magnuson J."/>
            <person name="Mondo S."/>
            <person name="Nolan M."/>
            <person name="Ohm R."/>
            <person name="Pangilinan J."/>
            <person name="Park H.-J."/>
            <person name="Ramirez L."/>
            <person name="Alfaro M."/>
            <person name="Sun H."/>
            <person name="Tritt A."/>
            <person name="Yoshinaga Y."/>
            <person name="Zwiers L.-H."/>
            <person name="Turgeon B."/>
            <person name="Goodwin S."/>
            <person name="Spatafora J."/>
            <person name="Crous P."/>
            <person name="Grigoriev I."/>
        </authorList>
    </citation>
    <scope>NUCLEOTIDE SEQUENCE</scope>
    <source>
        <strain evidence="1">SCOH1-5</strain>
    </source>
</reference>
<dbReference type="EMBL" id="ML992666">
    <property type="protein sequence ID" value="KAF2215460.1"/>
    <property type="molecule type" value="Genomic_DNA"/>
</dbReference>
<protein>
    <submittedName>
        <fullName evidence="1">Uncharacterized protein</fullName>
    </submittedName>
</protein>
<dbReference type="Proteomes" id="UP000799539">
    <property type="component" value="Unassembled WGS sequence"/>
</dbReference>
<proteinExistence type="predicted"/>
<name>A0A6A6FQ51_9PEZI</name>
<gene>
    <name evidence="1" type="ORF">CERZMDRAFT_90134</name>
</gene>